<dbReference type="Proteomes" id="UP000799444">
    <property type="component" value="Unassembled WGS sequence"/>
</dbReference>
<evidence type="ECO:0000256" key="1">
    <source>
        <dbReference type="ARBA" id="ARBA00004604"/>
    </source>
</evidence>
<comment type="similarity">
    <text evidence="2">Belongs to the SLX9 family.</text>
</comment>
<dbReference type="GO" id="GO:0030688">
    <property type="term" value="C:preribosome, small subunit precursor"/>
    <property type="evidence" value="ECO:0007669"/>
    <property type="project" value="InterPro"/>
</dbReference>
<evidence type="ECO:0000256" key="2">
    <source>
        <dbReference type="ARBA" id="ARBA00011022"/>
    </source>
</evidence>
<evidence type="ECO:0000256" key="4">
    <source>
        <dbReference type="ARBA" id="ARBA00023242"/>
    </source>
</evidence>
<dbReference type="EMBL" id="ML996132">
    <property type="protein sequence ID" value="KAF2735779.1"/>
    <property type="molecule type" value="Genomic_DNA"/>
</dbReference>
<evidence type="ECO:0000313" key="6">
    <source>
        <dbReference type="EMBL" id="KAF2735779.1"/>
    </source>
</evidence>
<evidence type="ECO:0000256" key="3">
    <source>
        <dbReference type="ARBA" id="ARBA00021321"/>
    </source>
</evidence>
<dbReference type="AlphaFoldDB" id="A0A9P4V2N2"/>
<reference evidence="6" key="1">
    <citation type="journal article" date="2020" name="Stud. Mycol.">
        <title>101 Dothideomycetes genomes: a test case for predicting lifestyles and emergence of pathogens.</title>
        <authorList>
            <person name="Haridas S."/>
            <person name="Albert R."/>
            <person name="Binder M."/>
            <person name="Bloem J."/>
            <person name="Labutti K."/>
            <person name="Salamov A."/>
            <person name="Andreopoulos B."/>
            <person name="Baker S."/>
            <person name="Barry K."/>
            <person name="Bills G."/>
            <person name="Bluhm B."/>
            <person name="Cannon C."/>
            <person name="Castanera R."/>
            <person name="Culley D."/>
            <person name="Daum C."/>
            <person name="Ezra D."/>
            <person name="Gonzalez J."/>
            <person name="Henrissat B."/>
            <person name="Kuo A."/>
            <person name="Liang C."/>
            <person name="Lipzen A."/>
            <person name="Lutzoni F."/>
            <person name="Magnuson J."/>
            <person name="Mondo S."/>
            <person name="Nolan M."/>
            <person name="Ohm R."/>
            <person name="Pangilinan J."/>
            <person name="Park H.-J."/>
            <person name="Ramirez L."/>
            <person name="Alfaro M."/>
            <person name="Sun H."/>
            <person name="Tritt A."/>
            <person name="Yoshinaga Y."/>
            <person name="Zwiers L.-H."/>
            <person name="Turgeon B."/>
            <person name="Goodwin S."/>
            <person name="Spatafora J."/>
            <person name="Crous P."/>
            <person name="Grigoriev I."/>
        </authorList>
    </citation>
    <scope>NUCLEOTIDE SEQUENCE</scope>
    <source>
        <strain evidence="6">CBS 125425</strain>
    </source>
</reference>
<keyword evidence="4" id="KW-0539">Nucleus</keyword>
<dbReference type="Pfam" id="PF15341">
    <property type="entry name" value="SLX9"/>
    <property type="match status" value="1"/>
</dbReference>
<name>A0A9P4V2N2_9PLEO</name>
<gene>
    <name evidence="6" type="ORF">EJ04DRAFT_511559</name>
</gene>
<feature type="compositionally biased region" description="Polar residues" evidence="5">
    <location>
        <begin position="20"/>
        <end position="39"/>
    </location>
</feature>
<feature type="region of interest" description="Disordered" evidence="5">
    <location>
        <begin position="1"/>
        <end position="101"/>
    </location>
</feature>
<dbReference type="InterPro" id="IPR028160">
    <property type="entry name" value="Slx9-like"/>
</dbReference>
<dbReference type="GO" id="GO:0000462">
    <property type="term" value="P:maturation of SSU-rRNA from tricistronic rRNA transcript (SSU-rRNA, 5.8S rRNA, LSU-rRNA)"/>
    <property type="evidence" value="ECO:0007669"/>
    <property type="project" value="InterPro"/>
</dbReference>
<organism evidence="6 7">
    <name type="scientific">Polyplosphaeria fusca</name>
    <dbReference type="NCBI Taxonomy" id="682080"/>
    <lineage>
        <taxon>Eukaryota</taxon>
        <taxon>Fungi</taxon>
        <taxon>Dikarya</taxon>
        <taxon>Ascomycota</taxon>
        <taxon>Pezizomycotina</taxon>
        <taxon>Dothideomycetes</taxon>
        <taxon>Pleosporomycetidae</taxon>
        <taxon>Pleosporales</taxon>
        <taxon>Tetraplosphaeriaceae</taxon>
        <taxon>Polyplosphaeria</taxon>
    </lineage>
</organism>
<evidence type="ECO:0000313" key="7">
    <source>
        <dbReference type="Proteomes" id="UP000799444"/>
    </source>
</evidence>
<proteinExistence type="inferred from homology"/>
<feature type="compositionally biased region" description="Basic residues" evidence="5">
    <location>
        <begin position="1"/>
        <end position="16"/>
    </location>
</feature>
<dbReference type="OrthoDB" id="5429132at2759"/>
<accession>A0A9P4V2N2</accession>
<keyword evidence="7" id="KW-1185">Reference proteome</keyword>
<protein>
    <recommendedName>
        <fullName evidence="3">Ribosome biogenesis protein SLX9</fullName>
    </recommendedName>
</protein>
<feature type="compositionally biased region" description="Basic residues" evidence="5">
    <location>
        <begin position="106"/>
        <end position="121"/>
    </location>
</feature>
<sequence>MAPFQAKKRSSIRAKVARAPSSTSTAQLPLPDDSSTPFPSSKKDKRQIKHSSFVGRIEKSSSKANKRRRPNKKLVTTLNSLAGALPDLDANNDDETGTVEIGQAKIQRKSLKSRPGAMKRKEKLEQMERDRFNRNLAQMAAGADTNSSTNGNRAANSIADRWAALKSHVQNTMERKPEFGKG</sequence>
<evidence type="ECO:0000256" key="5">
    <source>
        <dbReference type="SAM" id="MobiDB-lite"/>
    </source>
</evidence>
<dbReference type="GO" id="GO:0005730">
    <property type="term" value="C:nucleolus"/>
    <property type="evidence" value="ECO:0007669"/>
    <property type="project" value="UniProtKB-SubCell"/>
</dbReference>
<dbReference type="GO" id="GO:0030686">
    <property type="term" value="C:90S preribosome"/>
    <property type="evidence" value="ECO:0007669"/>
    <property type="project" value="InterPro"/>
</dbReference>
<comment type="subcellular location">
    <subcellularLocation>
        <location evidence="1">Nucleus</location>
        <location evidence="1">Nucleolus</location>
    </subcellularLocation>
</comment>
<feature type="region of interest" description="Disordered" evidence="5">
    <location>
        <begin position="106"/>
        <end position="125"/>
    </location>
</feature>
<comment type="caution">
    <text evidence="6">The sequence shown here is derived from an EMBL/GenBank/DDBJ whole genome shotgun (WGS) entry which is preliminary data.</text>
</comment>